<comment type="caution">
    <text evidence="2">The sequence shown here is derived from an EMBL/GenBank/DDBJ whole genome shotgun (WGS) entry which is preliminary data.</text>
</comment>
<feature type="compositionally biased region" description="Basic and acidic residues" evidence="1">
    <location>
        <begin position="147"/>
        <end position="172"/>
    </location>
</feature>
<dbReference type="AlphaFoldDB" id="A0A438I280"/>
<feature type="compositionally biased region" description="Low complexity" evidence="1">
    <location>
        <begin position="174"/>
        <end position="191"/>
    </location>
</feature>
<gene>
    <name evidence="2" type="ORF">CK203_028565</name>
</gene>
<protein>
    <submittedName>
        <fullName evidence="2">Uncharacterized protein</fullName>
    </submittedName>
</protein>
<organism evidence="2 3">
    <name type="scientific">Vitis vinifera</name>
    <name type="common">Grape</name>
    <dbReference type="NCBI Taxonomy" id="29760"/>
    <lineage>
        <taxon>Eukaryota</taxon>
        <taxon>Viridiplantae</taxon>
        <taxon>Streptophyta</taxon>
        <taxon>Embryophyta</taxon>
        <taxon>Tracheophyta</taxon>
        <taxon>Spermatophyta</taxon>
        <taxon>Magnoliopsida</taxon>
        <taxon>eudicotyledons</taxon>
        <taxon>Gunneridae</taxon>
        <taxon>Pentapetalae</taxon>
        <taxon>rosids</taxon>
        <taxon>Vitales</taxon>
        <taxon>Vitaceae</taxon>
        <taxon>Viteae</taxon>
        <taxon>Vitis</taxon>
    </lineage>
</organism>
<dbReference type="EMBL" id="QGNW01000151">
    <property type="protein sequence ID" value="RVW90823.1"/>
    <property type="molecule type" value="Genomic_DNA"/>
</dbReference>
<evidence type="ECO:0000256" key="1">
    <source>
        <dbReference type="SAM" id="MobiDB-lite"/>
    </source>
</evidence>
<dbReference type="Proteomes" id="UP000288805">
    <property type="component" value="Unassembled WGS sequence"/>
</dbReference>
<evidence type="ECO:0000313" key="2">
    <source>
        <dbReference type="EMBL" id="RVW90823.1"/>
    </source>
</evidence>
<evidence type="ECO:0000313" key="3">
    <source>
        <dbReference type="Proteomes" id="UP000288805"/>
    </source>
</evidence>
<name>A0A438I280_VITVI</name>
<feature type="region of interest" description="Disordered" evidence="1">
    <location>
        <begin position="57"/>
        <end position="212"/>
    </location>
</feature>
<feature type="region of interest" description="Disordered" evidence="1">
    <location>
        <begin position="262"/>
        <end position="281"/>
    </location>
</feature>
<accession>A0A438I280</accession>
<feature type="compositionally biased region" description="Gly residues" evidence="1">
    <location>
        <begin position="265"/>
        <end position="281"/>
    </location>
</feature>
<feature type="compositionally biased region" description="Polar residues" evidence="1">
    <location>
        <begin position="62"/>
        <end position="73"/>
    </location>
</feature>
<reference evidence="2 3" key="1">
    <citation type="journal article" date="2018" name="PLoS Genet.">
        <title>Population sequencing reveals clonal diversity and ancestral inbreeding in the grapevine cultivar Chardonnay.</title>
        <authorList>
            <person name="Roach M.J."/>
            <person name="Johnson D.L."/>
            <person name="Bohlmann J."/>
            <person name="van Vuuren H.J."/>
            <person name="Jones S.J."/>
            <person name="Pretorius I.S."/>
            <person name="Schmidt S.A."/>
            <person name="Borneman A.R."/>
        </authorList>
    </citation>
    <scope>NUCLEOTIDE SEQUENCE [LARGE SCALE GENOMIC DNA]</scope>
    <source>
        <strain evidence="3">cv. Chardonnay</strain>
        <tissue evidence="2">Leaf</tissue>
    </source>
</reference>
<sequence length="281" mass="31376">MGILGEGRRGIREFCNCSGARCEGRGVRGVAGDKAFRRWGFWESITDFGLRIAKDDRIRSGPCSSSPVLQRQLPNPRRHHQPSLQEIPGVQSQEAPAFHQTRPTSPRVIAATPPQHQEKKNEPLTSNLDDDNQEFSDSARTRKRPKKINESEERLVRRELEHYRRMQRDQERPSTSSDSDSDSNSSSSSSCDSEDGAVSTSENADAIYEEKVEPECDLMKEMMRATYAKSASKNVESKNENPRLIEDKNIELEVGDKQKSKIGMVEGGGVGKGLGKGSKKK</sequence>
<proteinExistence type="predicted"/>